<reference evidence="2" key="1">
    <citation type="submission" date="2020-03" db="EMBL/GenBank/DDBJ databases">
        <title>The deep terrestrial virosphere.</title>
        <authorList>
            <person name="Holmfeldt K."/>
            <person name="Nilsson E."/>
            <person name="Simone D."/>
            <person name="Lopez-Fernandez M."/>
            <person name="Wu X."/>
            <person name="de Brujin I."/>
            <person name="Lundin D."/>
            <person name="Andersson A."/>
            <person name="Bertilsson S."/>
            <person name="Dopson M."/>
        </authorList>
    </citation>
    <scope>NUCLEOTIDE SEQUENCE</scope>
    <source>
        <strain evidence="2">MM415B02792</strain>
    </source>
</reference>
<feature type="coiled-coil region" evidence="1">
    <location>
        <begin position="234"/>
        <end position="313"/>
    </location>
</feature>
<gene>
    <name evidence="2" type="ORF">MM415B02792_0013</name>
</gene>
<dbReference type="EMBL" id="MT142766">
    <property type="protein sequence ID" value="QJA88273.1"/>
    <property type="molecule type" value="Genomic_DNA"/>
</dbReference>
<keyword evidence="1" id="KW-0175">Coiled coil</keyword>
<sequence length="403" mass="44806">MPNPNPNESEKDFVSRCVPIVLKEGTAKDNVRAVAICHSMFKNKKPVKESFKQNIHETIALSESSILPDEDGKRSNRAWWPLLRVGPGNAVSRNYYSQKAVESAAPLALARKKMFLGHASDGTYVERNVRDWAASVQETKIEGGVLWGLVKAYDGWLKERMYDAPDELACSIEGRGKPAGKIEHGGEQWNLIEEVKWINAFNIVDYPGNAPMGISLTESGKDSDKNEEVENMTITELKEQNAELYAEIAKEVKEAAKAEFDKSLEEKLTETVKAKDEEIAKLKESMTAEQKSASELKESISKLEAKIDGMEVLGKQKDRDAKVSEALKGLPAEAVTDKFRELVEAAKDEAAALALIDERAKLFEGKVIGHGKSEPADKEKALEERGKLMMDAFGHKEEKKEEK</sequence>
<accession>A0A6M3L160</accession>
<dbReference type="AlphaFoldDB" id="A0A6M3L160"/>
<protein>
    <submittedName>
        <fullName evidence="2">Uncharacterized protein</fullName>
    </submittedName>
</protein>
<proteinExistence type="predicted"/>
<evidence type="ECO:0000256" key="1">
    <source>
        <dbReference type="SAM" id="Coils"/>
    </source>
</evidence>
<name>A0A6M3L160_9ZZZZ</name>
<evidence type="ECO:0000313" key="2">
    <source>
        <dbReference type="EMBL" id="QJA88273.1"/>
    </source>
</evidence>
<organism evidence="2">
    <name type="scientific">viral metagenome</name>
    <dbReference type="NCBI Taxonomy" id="1070528"/>
    <lineage>
        <taxon>unclassified sequences</taxon>
        <taxon>metagenomes</taxon>
        <taxon>organismal metagenomes</taxon>
    </lineage>
</organism>